<dbReference type="VEuPathDB" id="PiroplasmaDB:Bdiv_033780"/>
<name>Q8IHK3_BABDI</name>
<dbReference type="Gene3D" id="1.10.4170.10">
    <property type="entry name" value="Glycosylphosphatidylinositol-anchored merozoite surface protein"/>
    <property type="match status" value="1"/>
</dbReference>
<reference evidence="4" key="1">
    <citation type="journal article" date="2007" name="Parasitology">
        <title>Recombinant protein Bd37 protected gerbils against heterologous chalenges with isolates of Babesia divergens polymorphic for the bd37 gene.</title>
        <authorList>
            <person name="Hadj-Kaddour K."/>
            <person name="Carcy B."/>
            <person name="Vallet A."/>
            <person name="Randazzo S."/>
            <person name="Delbecq S."/>
            <person name="Kleuskens J."/>
            <person name="Schetters T."/>
            <person name="Gorenflot A."/>
            <person name="Precigout E."/>
        </authorList>
    </citation>
    <scope>NUCLEOTIDE SEQUENCE</scope>
    <source>
        <strain evidence="4">Y5</strain>
    </source>
</reference>
<keyword evidence="2" id="KW-0732">Signal</keyword>
<gene>
    <name evidence="4" type="primary">37</name>
</gene>
<evidence type="ECO:0000256" key="1">
    <source>
        <dbReference type="SAM" id="MobiDB-lite"/>
    </source>
</evidence>
<evidence type="ECO:0000259" key="3">
    <source>
        <dbReference type="Pfam" id="PF11641"/>
    </source>
</evidence>
<dbReference type="Pfam" id="PF11641">
    <property type="entry name" value="Antigen_Bd37"/>
    <property type="match status" value="1"/>
</dbReference>
<feature type="chain" id="PRO_5004311162" evidence="2">
    <location>
        <begin position="27"/>
        <end position="327"/>
    </location>
</feature>
<proteinExistence type="predicted"/>
<accession>Q8IHK3</accession>
<feature type="signal peptide" evidence="2">
    <location>
        <begin position="1"/>
        <end position="26"/>
    </location>
</feature>
<feature type="domain" description="Bd37 core" evidence="3">
    <location>
        <begin position="68"/>
        <end position="291"/>
    </location>
</feature>
<dbReference type="AlphaFoldDB" id="Q8IHK3"/>
<keyword evidence="4" id="KW-0477">Merozoite</keyword>
<dbReference type="InterPro" id="IPR038272">
    <property type="entry name" value="Bd37_core_sf"/>
</dbReference>
<organism evidence="4">
    <name type="scientific">Babesia divergens</name>
    <dbReference type="NCBI Taxonomy" id="32595"/>
    <lineage>
        <taxon>Eukaryota</taxon>
        <taxon>Sar</taxon>
        <taxon>Alveolata</taxon>
        <taxon>Apicomplexa</taxon>
        <taxon>Aconoidasida</taxon>
        <taxon>Piroplasmida</taxon>
        <taxon>Babesiidae</taxon>
        <taxon>Babesia</taxon>
    </lineage>
</organism>
<evidence type="ECO:0000313" key="4">
    <source>
        <dbReference type="EMBL" id="CAD48926.1"/>
    </source>
</evidence>
<sequence>MKTSKILNTAAICLLAMGFNGNNVSCAHISGTQETAAANSGDSTTRNDAQQSGEVQQTPQQTPVKAVVKSLEDLREELKGQRETFLSKLIESDGAFGFLQLIDFLRVIDTDLLLKVDGTKVEKAGVKVKAYLESIGIKGGSVEECLDNLMTKVSAITRGTVEGSAQSTDSEDLKTLLLKFSEDLKAEQERHGDKDESKELLKNLGVQRDELVKKFTEMSPSFLTSEDISGFLTVPEYGFPMDAAKWKKVEKKISDKLESSDITTDLKTLLAKLIEQREKMMDLLYGPIGHEDCPARSGQGSGPKKPSFAAVPSSLCAIVFGIIVSMF</sequence>
<protein>
    <submittedName>
        <fullName evidence="4">Glycosylphosphatidylinositol-anchored merozoite surface protein</fullName>
    </submittedName>
</protein>
<feature type="region of interest" description="Disordered" evidence="1">
    <location>
        <begin position="37"/>
        <end position="61"/>
    </location>
</feature>
<evidence type="ECO:0000256" key="2">
    <source>
        <dbReference type="SAM" id="SignalP"/>
    </source>
</evidence>
<dbReference type="InterPro" id="IPR021669">
    <property type="entry name" value="Bd37_core"/>
</dbReference>
<dbReference type="EMBL" id="AJ509157">
    <property type="protein sequence ID" value="CAD48926.1"/>
    <property type="molecule type" value="Genomic_DNA"/>
</dbReference>